<keyword evidence="1" id="KW-0812">Transmembrane</keyword>
<keyword evidence="2" id="KW-1185">Reference proteome</keyword>
<dbReference type="Proteomes" id="UP001207468">
    <property type="component" value="Unassembled WGS sequence"/>
</dbReference>
<protein>
    <submittedName>
        <fullName evidence="1">Ferric reductase like transmembrane component-domain-containing protein</fullName>
    </submittedName>
</protein>
<keyword evidence="1" id="KW-0472">Membrane</keyword>
<organism evidence="1 2">
    <name type="scientific">Russula earlei</name>
    <dbReference type="NCBI Taxonomy" id="71964"/>
    <lineage>
        <taxon>Eukaryota</taxon>
        <taxon>Fungi</taxon>
        <taxon>Dikarya</taxon>
        <taxon>Basidiomycota</taxon>
        <taxon>Agaricomycotina</taxon>
        <taxon>Agaricomycetes</taxon>
        <taxon>Russulales</taxon>
        <taxon>Russulaceae</taxon>
        <taxon>Russula</taxon>
    </lineage>
</organism>
<comment type="caution">
    <text evidence="1">The sequence shown here is derived from an EMBL/GenBank/DDBJ whole genome shotgun (WGS) entry which is preliminary data.</text>
</comment>
<proteinExistence type="predicted"/>
<dbReference type="EMBL" id="JAGFNK010000357">
    <property type="protein sequence ID" value="KAI9451845.1"/>
    <property type="molecule type" value="Genomic_DNA"/>
</dbReference>
<name>A0ACC0TXK4_9AGAM</name>
<sequence length="675" mass="73845">MSGTHILASTPSPAITDPIFVFHIDVVLLSLFAVYAALTLPRALVRLFQPSEILNGIFLRSGSSRPHNNTNLHRADTHGRSGTTRTRPLRSTSTRTNQTMRTLVDVPEDEEDVAGGVAMAKSKNKARPALIIPPRAAAATTTGGTGRRRSSRQSTPLHNRRAPTRVPRWTTIVHPTLVYALNFRVSPGFSFGKLFVLIVYAVLMLYASLRHSNPFADPVRTGYVAMSQIPIAVALAGKTNWLSWASGVGYEKLNYIHRFAGRVIVITANVHTVGYLYAWSLNGTLRAQLHVPKFMWGLIAICAVDLLFACTLSFVRNRMYTLFFSVHVTGVTVFLFATYKHSHATLPYILAAVGLYVFDHLARIARTRYTTAWLTAEHALNGGTTLVHVPSLGAGWRAGQHVRLRVVSRAWFGWWATWLVNRARPFTIAAGSNSSGMMLPVKAQGSWTRGLLRMSGDAADARPEEKFTDIERGRGPAREVRVIVEGPYSGPGYTLYTAYSGALLVAGGSGISYVMSVLDDMLRKHACGRSRVRVIEVIWSIANPDSLYSLLPELTPLMQPRSSPHTSLSLRFNVHWTRASAGPPRVPRTALPAGMYLRAGRPDIFATLQSVIAGVRTAYSHKQSGTSDDVPSGVVIGSCGPVALIDDAARAVGRVNWADWNDVGGVESIEEVFGW</sequence>
<reference evidence="1" key="1">
    <citation type="submission" date="2021-03" db="EMBL/GenBank/DDBJ databases">
        <title>Evolutionary priming and transition to the ectomycorrhizal habit in an iconic lineage of mushroom-forming fungi: is preadaptation a requirement?</title>
        <authorList>
            <consortium name="DOE Joint Genome Institute"/>
            <person name="Looney B.P."/>
            <person name="Miyauchi S."/>
            <person name="Morin E."/>
            <person name="Drula E."/>
            <person name="Courty P.E."/>
            <person name="Chicoki N."/>
            <person name="Fauchery L."/>
            <person name="Kohler A."/>
            <person name="Kuo A."/>
            <person name="LaButti K."/>
            <person name="Pangilinan J."/>
            <person name="Lipzen A."/>
            <person name="Riley R."/>
            <person name="Andreopoulos W."/>
            <person name="He G."/>
            <person name="Johnson J."/>
            <person name="Barry K.W."/>
            <person name="Grigoriev I.V."/>
            <person name="Nagy L."/>
            <person name="Hibbett D."/>
            <person name="Henrissat B."/>
            <person name="Matheny P.B."/>
            <person name="Labbe J."/>
            <person name="Martin A.F."/>
        </authorList>
    </citation>
    <scope>NUCLEOTIDE SEQUENCE</scope>
    <source>
        <strain evidence="1">BPL698</strain>
    </source>
</reference>
<accession>A0ACC0TXK4</accession>
<evidence type="ECO:0000313" key="1">
    <source>
        <dbReference type="EMBL" id="KAI9451845.1"/>
    </source>
</evidence>
<gene>
    <name evidence="1" type="ORF">F5148DRAFT_1238070</name>
</gene>
<evidence type="ECO:0000313" key="2">
    <source>
        <dbReference type="Proteomes" id="UP001207468"/>
    </source>
</evidence>